<evidence type="ECO:0000313" key="2">
    <source>
        <dbReference type="Proteomes" id="UP001162131"/>
    </source>
</evidence>
<sequence>MAANLPEYSEWKQLVADNWDYWEYYKNLYNYSIQKPSNTFWTSKLYPKYYQERLLKKQYSENMQLLGKIHEAELEDYVKQTGDENMRFIYNYHINGARNVYFDWTATLGCLGLGFISFAIGKNSSWSIVTPALGMLFYGAIKNKAGRSGIGSMVDFTNWVAEQRKAKLWLAESPQKFAKLPSLPELQKQIVNLVKDFK</sequence>
<dbReference type="EMBL" id="CAJZBQ010000036">
    <property type="protein sequence ID" value="CAG9324548.1"/>
    <property type="molecule type" value="Genomic_DNA"/>
</dbReference>
<name>A0AAU9JE61_9CILI</name>
<dbReference type="Proteomes" id="UP001162131">
    <property type="component" value="Unassembled WGS sequence"/>
</dbReference>
<dbReference type="AlphaFoldDB" id="A0AAU9JE61"/>
<comment type="caution">
    <text evidence="1">The sequence shown here is derived from an EMBL/GenBank/DDBJ whole genome shotgun (WGS) entry which is preliminary data.</text>
</comment>
<accession>A0AAU9JE61</accession>
<keyword evidence="2" id="KW-1185">Reference proteome</keyword>
<evidence type="ECO:0000313" key="1">
    <source>
        <dbReference type="EMBL" id="CAG9324548.1"/>
    </source>
</evidence>
<organism evidence="1 2">
    <name type="scientific">Blepharisma stoltei</name>
    <dbReference type="NCBI Taxonomy" id="1481888"/>
    <lineage>
        <taxon>Eukaryota</taxon>
        <taxon>Sar</taxon>
        <taxon>Alveolata</taxon>
        <taxon>Ciliophora</taxon>
        <taxon>Postciliodesmatophora</taxon>
        <taxon>Heterotrichea</taxon>
        <taxon>Heterotrichida</taxon>
        <taxon>Blepharismidae</taxon>
        <taxon>Blepharisma</taxon>
    </lineage>
</organism>
<proteinExistence type="predicted"/>
<protein>
    <submittedName>
        <fullName evidence="1">Uncharacterized protein</fullName>
    </submittedName>
</protein>
<reference evidence="1" key="1">
    <citation type="submission" date="2021-09" db="EMBL/GenBank/DDBJ databases">
        <authorList>
            <consortium name="AG Swart"/>
            <person name="Singh M."/>
            <person name="Singh A."/>
            <person name="Seah K."/>
            <person name="Emmerich C."/>
        </authorList>
    </citation>
    <scope>NUCLEOTIDE SEQUENCE</scope>
    <source>
        <strain evidence="1">ATCC30299</strain>
    </source>
</reference>
<gene>
    <name evidence="1" type="ORF">BSTOLATCC_MIC36334</name>
</gene>